<evidence type="ECO:0000256" key="2">
    <source>
        <dbReference type="ARBA" id="ARBA00022737"/>
    </source>
</evidence>
<dbReference type="Proteomes" id="UP000007819">
    <property type="component" value="Chromosome A2"/>
</dbReference>
<evidence type="ECO:0000313" key="7">
    <source>
        <dbReference type="Proteomes" id="UP000007819"/>
    </source>
</evidence>
<dbReference type="PANTHER" id="PTHR48051">
    <property type="match status" value="1"/>
</dbReference>
<reference evidence="6" key="3">
    <citation type="submission" date="2022-06" db="UniProtKB">
        <authorList>
            <consortium name="EnsemblMetazoa"/>
        </authorList>
    </citation>
    <scope>IDENTIFICATION</scope>
</reference>
<dbReference type="InterPro" id="IPR050216">
    <property type="entry name" value="LRR_domain-containing"/>
</dbReference>
<dbReference type="SUPFAM" id="SSF52075">
    <property type="entry name" value="Outer arm dynein light chain 1"/>
    <property type="match status" value="1"/>
</dbReference>
<dbReference type="EMBL" id="AK342431">
    <property type="protein sequence ID" value="BAH72458.1"/>
    <property type="molecule type" value="mRNA"/>
</dbReference>
<keyword evidence="1" id="KW-0433">Leucine-rich repeat</keyword>
<accession>C4WX38</accession>
<dbReference type="GO" id="GO:0005737">
    <property type="term" value="C:cytoplasm"/>
    <property type="evidence" value="ECO:0007669"/>
    <property type="project" value="TreeGrafter"/>
</dbReference>
<keyword evidence="4" id="KW-1133">Transmembrane helix</keyword>
<keyword evidence="2" id="KW-0677">Repeat</keyword>
<dbReference type="PROSITE" id="PS51450">
    <property type="entry name" value="LRR"/>
    <property type="match status" value="3"/>
</dbReference>
<protein>
    <submittedName>
        <fullName evidence="5">ACYPI001351 protein</fullName>
    </submittedName>
</protein>
<keyword evidence="4" id="KW-0472">Membrane</keyword>
<reference evidence="5" key="1">
    <citation type="submission" date="2009-06" db="EMBL/GenBank/DDBJ databases">
        <title>A full-length cDNA resource of the pea aphid, Acyrthosiphon pisum.</title>
        <authorList>
            <person name="Shigenobu S."/>
            <person name="Nakabachi A."/>
            <person name="Richards S."/>
        </authorList>
    </citation>
    <scope>NUCLEOTIDE SEQUENCE</scope>
    <source>
        <strain evidence="5">LSR1</strain>
        <tissue evidence="5">Whole body</tissue>
    </source>
</reference>
<dbReference type="Pfam" id="PF12799">
    <property type="entry name" value="LRR_4"/>
    <property type="match status" value="1"/>
</dbReference>
<proteinExistence type="evidence at transcript level"/>
<gene>
    <name evidence="5" type="primary">ACYPI001351</name>
    <name evidence="6" type="synonym">100160017</name>
</gene>
<keyword evidence="4" id="KW-0812">Transmembrane</keyword>
<dbReference type="AlphaFoldDB" id="C4WX38"/>
<dbReference type="KEGG" id="api:100160017"/>
<dbReference type="Pfam" id="PF13855">
    <property type="entry name" value="LRR_8"/>
    <property type="match status" value="1"/>
</dbReference>
<dbReference type="EnsemblMetazoa" id="NM_001293336.1">
    <property type="protein sequence ID" value="NP_001280265.1"/>
    <property type="gene ID" value="LOC100160017"/>
</dbReference>
<dbReference type="InterPro" id="IPR025875">
    <property type="entry name" value="Leu-rich_rpt_4"/>
</dbReference>
<evidence type="ECO:0000313" key="6">
    <source>
        <dbReference type="EnsemblMetazoa" id="NP_001280265.1"/>
    </source>
</evidence>
<dbReference type="Gene3D" id="3.80.10.10">
    <property type="entry name" value="Ribonuclease Inhibitor"/>
    <property type="match status" value="1"/>
</dbReference>
<evidence type="ECO:0000256" key="4">
    <source>
        <dbReference type="SAM" id="Phobius"/>
    </source>
</evidence>
<dbReference type="PRINTS" id="PR00019">
    <property type="entry name" value="LEURICHRPT"/>
</dbReference>
<dbReference type="PANTHER" id="PTHR48051:SF1">
    <property type="entry name" value="RAS SUPPRESSOR PROTEIN 1"/>
    <property type="match status" value="1"/>
</dbReference>
<feature type="compositionally biased region" description="Basic and acidic residues" evidence="3">
    <location>
        <begin position="145"/>
        <end position="161"/>
    </location>
</feature>
<dbReference type="OrthoDB" id="1394818at2759"/>
<evidence type="ECO:0000256" key="3">
    <source>
        <dbReference type="SAM" id="MobiDB-lite"/>
    </source>
</evidence>
<evidence type="ECO:0000256" key="1">
    <source>
        <dbReference type="ARBA" id="ARBA00022614"/>
    </source>
</evidence>
<feature type="region of interest" description="Disordered" evidence="3">
    <location>
        <begin position="145"/>
        <end position="171"/>
    </location>
</feature>
<feature type="transmembrane region" description="Helical" evidence="4">
    <location>
        <begin position="190"/>
        <end position="215"/>
    </location>
</feature>
<dbReference type="InterPro" id="IPR003591">
    <property type="entry name" value="Leu-rich_rpt_typical-subtyp"/>
</dbReference>
<dbReference type="InterPro" id="IPR001611">
    <property type="entry name" value="Leu-rich_rpt"/>
</dbReference>
<organism evidence="5">
    <name type="scientific">Acyrthosiphon pisum</name>
    <name type="common">Pea aphid</name>
    <dbReference type="NCBI Taxonomy" id="7029"/>
    <lineage>
        <taxon>Eukaryota</taxon>
        <taxon>Metazoa</taxon>
        <taxon>Ecdysozoa</taxon>
        <taxon>Arthropoda</taxon>
        <taxon>Hexapoda</taxon>
        <taxon>Insecta</taxon>
        <taxon>Pterygota</taxon>
        <taxon>Neoptera</taxon>
        <taxon>Paraneoptera</taxon>
        <taxon>Hemiptera</taxon>
        <taxon>Sternorrhyncha</taxon>
        <taxon>Aphidomorpha</taxon>
        <taxon>Aphidoidea</taxon>
        <taxon>Aphididae</taxon>
        <taxon>Macrosiphini</taxon>
        <taxon>Acyrthosiphon</taxon>
    </lineage>
</organism>
<reference evidence="7" key="2">
    <citation type="submission" date="2010-06" db="EMBL/GenBank/DDBJ databases">
        <authorList>
            <person name="Jiang H."/>
            <person name="Abraham K."/>
            <person name="Ali S."/>
            <person name="Alsbrooks S.L."/>
            <person name="Anim B.N."/>
            <person name="Anosike U.S."/>
            <person name="Attaway T."/>
            <person name="Bandaranaike D.P."/>
            <person name="Battles P.K."/>
            <person name="Bell S.N."/>
            <person name="Bell A.V."/>
            <person name="Beltran B."/>
            <person name="Bickham C."/>
            <person name="Bustamante Y."/>
            <person name="Caleb T."/>
            <person name="Canada A."/>
            <person name="Cardenas V."/>
            <person name="Carter K."/>
            <person name="Chacko J."/>
            <person name="Chandrabose M.N."/>
            <person name="Chavez D."/>
            <person name="Chavez A."/>
            <person name="Chen L."/>
            <person name="Chu H.-S."/>
            <person name="Claassen K.J."/>
            <person name="Cockrell R."/>
            <person name="Collins M."/>
            <person name="Cooper J.A."/>
            <person name="Cree A."/>
            <person name="Curry S.M."/>
            <person name="Da Y."/>
            <person name="Dao M.D."/>
            <person name="Das B."/>
            <person name="Davila M.-L."/>
            <person name="Davy-Carroll L."/>
            <person name="Denson S."/>
            <person name="Dinh H."/>
            <person name="Ebong V.E."/>
            <person name="Edwards J.R."/>
            <person name="Egan A."/>
            <person name="El-Daye J."/>
            <person name="Escobedo L."/>
            <person name="Fernandez S."/>
            <person name="Fernando P.R."/>
            <person name="Flagg N."/>
            <person name="Forbes L.D."/>
            <person name="Fowler R.G."/>
            <person name="Fu Q."/>
            <person name="Gabisi R.A."/>
            <person name="Ganer J."/>
            <person name="Garbino Pronczuk A."/>
            <person name="Garcia R.M."/>
            <person name="Garner T."/>
            <person name="Garrett T.E."/>
            <person name="Gonzalez D.A."/>
            <person name="Hamid H."/>
            <person name="Hawkins E.S."/>
            <person name="Hirani K."/>
            <person name="Hogues M.E."/>
            <person name="Hollins B."/>
            <person name="Hsiao C.-H."/>
            <person name="Jabil R."/>
            <person name="James M.L."/>
            <person name="Jhangiani S.N."/>
            <person name="Johnson B."/>
            <person name="Johnson Q."/>
            <person name="Joshi V."/>
            <person name="Kalu J.B."/>
            <person name="Kam C."/>
            <person name="Kashfia A."/>
            <person name="Keebler J."/>
            <person name="Kisamo H."/>
            <person name="Kovar C.L."/>
            <person name="Lago L.A."/>
            <person name="Lai C.-Y."/>
            <person name="Laidlaw J."/>
            <person name="Lara F."/>
            <person name="Le T.-K."/>
            <person name="Lee S.L."/>
            <person name="Legall F.H."/>
            <person name="Lemon S.J."/>
            <person name="Lewis L.R."/>
            <person name="Li B."/>
            <person name="Liu Y."/>
            <person name="Liu Y.-S."/>
            <person name="Lopez J."/>
            <person name="Lozado R.J."/>
            <person name="Lu J."/>
            <person name="Madu R.C."/>
            <person name="Maheshwari M."/>
            <person name="Maheshwari R."/>
            <person name="Malloy K."/>
            <person name="Martinez E."/>
            <person name="Mathew T."/>
            <person name="Mercado I.C."/>
            <person name="Mercado C."/>
            <person name="Meyer B."/>
            <person name="Montgomery K."/>
            <person name="Morgan M.B."/>
            <person name="Munidasa M."/>
            <person name="Nazareth L.V."/>
            <person name="Nelson J."/>
            <person name="Ng B.M."/>
            <person name="Nguyen N.B."/>
            <person name="Nguyen P.Q."/>
            <person name="Nguyen T."/>
            <person name="Obregon M."/>
            <person name="Okwuonu G.O."/>
            <person name="Onwere C.G."/>
            <person name="Orozco G."/>
            <person name="Parra A."/>
            <person name="Patel S."/>
            <person name="Patil S."/>
            <person name="Perez A."/>
            <person name="Perez Y."/>
            <person name="Pham C."/>
            <person name="Primus E.L."/>
            <person name="Pu L.-L."/>
            <person name="Puazo M."/>
            <person name="Qin X."/>
            <person name="Quiroz J.B."/>
            <person name="Reese J."/>
            <person name="Richards S."/>
            <person name="Rives C.M."/>
            <person name="Robberts R."/>
            <person name="Ruiz S.J."/>
            <person name="Ruiz M.J."/>
            <person name="Santibanez J."/>
            <person name="Schneider B.W."/>
            <person name="Sisson I."/>
            <person name="Smith M."/>
            <person name="Sodergren E."/>
            <person name="Song X.-Z."/>
            <person name="Song B.B."/>
            <person name="Summersgill H."/>
            <person name="Thelus R."/>
            <person name="Thornton R.D."/>
            <person name="Trejos Z.Y."/>
            <person name="Usmani K."/>
            <person name="Vattathil S."/>
            <person name="Villasana D."/>
            <person name="Walker D.L."/>
            <person name="Wang S."/>
            <person name="Wang K."/>
            <person name="White C.S."/>
            <person name="Williams A.C."/>
            <person name="Williamson J."/>
            <person name="Wilson K."/>
            <person name="Woghiren I.O."/>
            <person name="Woodworth J.R."/>
            <person name="Worley K.C."/>
            <person name="Wright R.A."/>
            <person name="Wu W."/>
            <person name="Young L."/>
            <person name="Zhang L."/>
            <person name="Zhang J."/>
            <person name="Zhu Y."/>
            <person name="Muzny D.M."/>
            <person name="Weinstock G."/>
            <person name="Gibbs R.A."/>
        </authorList>
    </citation>
    <scope>NUCLEOTIDE SEQUENCE [LARGE SCALE GENOMIC DNA]</scope>
    <source>
        <strain evidence="7">LSR1</strain>
    </source>
</reference>
<dbReference type="SMART" id="SM00369">
    <property type="entry name" value="LRR_TYP"/>
    <property type="match status" value="3"/>
</dbReference>
<sequence>MTVVNIKDRVKNNKLNLSGLNLTEIPAKEIAPLKVSHLDLSNNKITSTDNVFSLLPSLVKLDLSGNQIKSVAADIGSLQKLAFLSLANNKIKDLPKGLSKLKQLKHLNLNNNPLKPELVEAVGPSQNNAQCQSAAANAIQYLKGDSKKQDDKQNKRMDKKNSKASPNGVQMISQKIRPNPKETSWFVSKVFGFFGMLISYTLLFAVLIGLSLYALSYYDKKAYGNVKAKLLPVWGSVTSNLDPKVASKVNYYLLQAGNSFDQAVHTSIEASIKSYKWVKANPTVQQYAKNVQDTWKSFWDSVFKKVKST</sequence>
<name>C4WX38_ACYPI</name>
<evidence type="ECO:0000313" key="5">
    <source>
        <dbReference type="EMBL" id="BAH72458.1"/>
    </source>
</evidence>
<keyword evidence="7" id="KW-1185">Reference proteome</keyword>
<dbReference type="InterPro" id="IPR032675">
    <property type="entry name" value="LRR_dom_sf"/>
</dbReference>